<proteinExistence type="predicted"/>
<evidence type="ECO:0000259" key="2">
    <source>
        <dbReference type="SMART" id="SM00899"/>
    </source>
</evidence>
<keyword evidence="4" id="KW-1185">Reference proteome</keyword>
<evidence type="ECO:0000256" key="1">
    <source>
        <dbReference type="ARBA" id="ARBA00023004"/>
    </source>
</evidence>
<gene>
    <name evidence="3" type="ORF">MFMK1_000867</name>
</gene>
<dbReference type="Proteomes" id="UP001329915">
    <property type="component" value="Chromosome"/>
</dbReference>
<dbReference type="GO" id="GO:0046914">
    <property type="term" value="F:transition metal ion binding"/>
    <property type="evidence" value="ECO:0007669"/>
    <property type="project" value="InterPro"/>
</dbReference>
<feature type="domain" description="Ferrous iron transporter FeoA-like" evidence="2">
    <location>
        <begin position="5"/>
        <end position="77"/>
    </location>
</feature>
<dbReference type="PANTHER" id="PTHR42954">
    <property type="entry name" value="FE(2+) TRANSPORT PROTEIN A"/>
    <property type="match status" value="1"/>
</dbReference>
<evidence type="ECO:0000313" key="4">
    <source>
        <dbReference type="Proteomes" id="UP001329915"/>
    </source>
</evidence>
<reference evidence="3 4" key="1">
    <citation type="submission" date="2023-04" db="EMBL/GenBank/DDBJ databases">
        <authorList>
            <person name="Hsu D."/>
        </authorList>
    </citation>
    <scope>NUCLEOTIDE SEQUENCE [LARGE SCALE GENOMIC DNA]</scope>
    <source>
        <strain evidence="3 4">MK1</strain>
    </source>
</reference>
<name>A0AAU0UPF2_9FIRM</name>
<evidence type="ECO:0000313" key="3">
    <source>
        <dbReference type="EMBL" id="WRO21073.1"/>
    </source>
</evidence>
<keyword evidence="1" id="KW-0408">Iron</keyword>
<dbReference type="InterPro" id="IPR038157">
    <property type="entry name" value="FeoA_core_dom"/>
</dbReference>
<dbReference type="InterPro" id="IPR052713">
    <property type="entry name" value="FeoA"/>
</dbReference>
<dbReference type="EMBL" id="CP121694">
    <property type="protein sequence ID" value="WRO21073.1"/>
    <property type="molecule type" value="Genomic_DNA"/>
</dbReference>
<dbReference type="AlphaFoldDB" id="A0AAU0UPF2"/>
<dbReference type="Gene3D" id="2.30.30.90">
    <property type="match status" value="1"/>
</dbReference>
<dbReference type="SUPFAM" id="SSF50037">
    <property type="entry name" value="C-terminal domain of transcriptional repressors"/>
    <property type="match status" value="1"/>
</dbReference>
<sequence length="79" mass="8878">MEKQMTLYQLDTGRGGIIDSLTASGRLRRRLLDLGFIPGALVTCERQSLFNDPKAYAIRGAMIALRRDEAKLIKIMPIK</sequence>
<dbReference type="Pfam" id="PF04023">
    <property type="entry name" value="FeoA"/>
    <property type="match status" value="1"/>
</dbReference>
<dbReference type="InterPro" id="IPR007167">
    <property type="entry name" value="Fe-transptr_FeoA-like"/>
</dbReference>
<dbReference type="InterPro" id="IPR008988">
    <property type="entry name" value="Transcriptional_repressor_C"/>
</dbReference>
<accession>A0AAU0UPF2</accession>
<dbReference type="PANTHER" id="PTHR42954:SF2">
    <property type="entry name" value="FE(2+) TRANSPORT PROTEIN A"/>
    <property type="match status" value="1"/>
</dbReference>
<dbReference type="SMART" id="SM00899">
    <property type="entry name" value="FeoA"/>
    <property type="match status" value="1"/>
</dbReference>
<protein>
    <submittedName>
        <fullName evidence="3">Ferrous iron transport protein A</fullName>
    </submittedName>
</protein>
<dbReference type="KEGG" id="dbc:MFMK1_000867"/>
<dbReference type="RefSeq" id="WP_366923931.1">
    <property type="nucleotide sequence ID" value="NZ_CP121694.1"/>
</dbReference>
<organism evidence="3 4">
    <name type="scientific">Metallumcola ferriviriculae</name>
    <dbReference type="NCBI Taxonomy" id="3039180"/>
    <lineage>
        <taxon>Bacteria</taxon>
        <taxon>Bacillati</taxon>
        <taxon>Bacillota</taxon>
        <taxon>Clostridia</taxon>
        <taxon>Neomoorellales</taxon>
        <taxon>Desulfitibacteraceae</taxon>
        <taxon>Metallumcola</taxon>
    </lineage>
</organism>